<dbReference type="EMBL" id="MCFD01000005">
    <property type="protein sequence ID" value="ORX70615.1"/>
    <property type="molecule type" value="Genomic_DNA"/>
</dbReference>
<evidence type="ECO:0000256" key="1">
    <source>
        <dbReference type="SAM" id="MobiDB-lite"/>
    </source>
</evidence>
<comment type="caution">
    <text evidence="2">The sequence shown here is derived from an EMBL/GenBank/DDBJ whole genome shotgun (WGS) entry which is preliminary data.</text>
</comment>
<dbReference type="GeneID" id="63800030"/>
<sequence>MCAAGHFLRVRQTPGGLQTATTAPTAAATRAGSGRSSLQSRWPAATASAHDRHCASCLRWRPEIPWIAAVGDRRHCWPTTRRMSAGRQEDSPPWLHGPSRLRVVVCDSYQPAVIPLVAHDAAACAEALMVAVGPRERLLPGYCSAPFRSCWTWCVYVRMCLWACVCGRA</sequence>
<organism evidence="2 3">
    <name type="scientific">Linderina pennispora</name>
    <dbReference type="NCBI Taxonomy" id="61395"/>
    <lineage>
        <taxon>Eukaryota</taxon>
        <taxon>Fungi</taxon>
        <taxon>Fungi incertae sedis</taxon>
        <taxon>Zoopagomycota</taxon>
        <taxon>Kickxellomycotina</taxon>
        <taxon>Kickxellomycetes</taxon>
        <taxon>Kickxellales</taxon>
        <taxon>Kickxellaceae</taxon>
        <taxon>Linderina</taxon>
    </lineage>
</organism>
<keyword evidence="3" id="KW-1185">Reference proteome</keyword>
<name>A0A1Y1WB73_9FUNG</name>
<evidence type="ECO:0000313" key="3">
    <source>
        <dbReference type="Proteomes" id="UP000193922"/>
    </source>
</evidence>
<dbReference type="AlphaFoldDB" id="A0A1Y1WB73"/>
<proteinExistence type="predicted"/>
<evidence type="ECO:0000313" key="2">
    <source>
        <dbReference type="EMBL" id="ORX70615.1"/>
    </source>
</evidence>
<feature type="region of interest" description="Disordered" evidence="1">
    <location>
        <begin position="13"/>
        <end position="42"/>
    </location>
</feature>
<dbReference type="Proteomes" id="UP000193922">
    <property type="component" value="Unassembled WGS sequence"/>
</dbReference>
<protein>
    <submittedName>
        <fullName evidence="2">Uncharacterized protein</fullName>
    </submittedName>
</protein>
<dbReference type="RefSeq" id="XP_040744194.1">
    <property type="nucleotide sequence ID" value="XM_040883382.1"/>
</dbReference>
<feature type="compositionally biased region" description="Low complexity" evidence="1">
    <location>
        <begin position="13"/>
        <end position="38"/>
    </location>
</feature>
<accession>A0A1Y1WB73</accession>
<reference evidence="2 3" key="1">
    <citation type="submission" date="2016-07" db="EMBL/GenBank/DDBJ databases">
        <title>Pervasive Adenine N6-methylation of Active Genes in Fungi.</title>
        <authorList>
            <consortium name="DOE Joint Genome Institute"/>
            <person name="Mondo S.J."/>
            <person name="Dannebaum R.O."/>
            <person name="Kuo R.C."/>
            <person name="Labutti K."/>
            <person name="Haridas S."/>
            <person name="Kuo A."/>
            <person name="Salamov A."/>
            <person name="Ahrendt S.R."/>
            <person name="Lipzen A."/>
            <person name="Sullivan W."/>
            <person name="Andreopoulos W.B."/>
            <person name="Clum A."/>
            <person name="Lindquist E."/>
            <person name="Daum C."/>
            <person name="Ramamoorthy G.K."/>
            <person name="Gryganskyi A."/>
            <person name="Culley D."/>
            <person name="Magnuson J.K."/>
            <person name="James T.Y."/>
            <person name="O'Malley M.A."/>
            <person name="Stajich J.E."/>
            <person name="Spatafora J.W."/>
            <person name="Visel A."/>
            <person name="Grigoriev I.V."/>
        </authorList>
    </citation>
    <scope>NUCLEOTIDE SEQUENCE [LARGE SCALE GENOMIC DNA]</scope>
    <source>
        <strain evidence="2 3">ATCC 12442</strain>
    </source>
</reference>
<gene>
    <name evidence="2" type="ORF">DL89DRAFT_136536</name>
</gene>